<evidence type="ECO:0000313" key="1">
    <source>
        <dbReference type="EMBL" id="OQR69286.1"/>
    </source>
</evidence>
<gene>
    <name evidence="1" type="ORF">BIW11_12356</name>
</gene>
<sequence length="258" mass="29046">MQEAMTRCASASGETAHLAEKPIFGAACRPTHPSQDGVISPPTGRYPPPVTYNDFLVDSDRSRQPCAYSQQDLPTLSGKSLRVDNHRSSYAALLRPRQNFHEDCENSINKQINMELYASYVYLSMELREVSLAELGALTVCHPRSEFALSPFLSEERHQPTDAATTENSAIEEQLDDCCFCVRQSATLIDDYLDSQLERHYSHCSCFYLDWSLNGGAQMEHQRLVLLVGLWWPRRPNAAYVTCPESRPALKGRVLNLS</sequence>
<dbReference type="InterPro" id="IPR009078">
    <property type="entry name" value="Ferritin-like_SF"/>
</dbReference>
<proteinExistence type="predicted"/>
<comment type="caution">
    <text evidence="1">The sequence shown here is derived from an EMBL/GenBank/DDBJ whole genome shotgun (WGS) entry which is preliminary data.</text>
</comment>
<dbReference type="SUPFAM" id="SSF47240">
    <property type="entry name" value="Ferritin-like"/>
    <property type="match status" value="1"/>
</dbReference>
<reference evidence="1 2" key="1">
    <citation type="journal article" date="2017" name="Gigascience">
        <title>Draft genome of the honey bee ectoparasitic mite, Tropilaelaps mercedesae, is shaped by the parasitic life history.</title>
        <authorList>
            <person name="Dong X."/>
            <person name="Armstrong S.D."/>
            <person name="Xia D."/>
            <person name="Makepeace B.L."/>
            <person name="Darby A.C."/>
            <person name="Kadowaki T."/>
        </authorList>
    </citation>
    <scope>NUCLEOTIDE SEQUENCE [LARGE SCALE GENOMIC DNA]</scope>
    <source>
        <strain evidence="1">Wuxi-XJTLU</strain>
    </source>
</reference>
<dbReference type="OrthoDB" id="186462at2759"/>
<accession>A0A1V9X7A9</accession>
<dbReference type="EMBL" id="MNPL01021620">
    <property type="protein sequence ID" value="OQR69286.1"/>
    <property type="molecule type" value="Genomic_DNA"/>
</dbReference>
<evidence type="ECO:0000313" key="2">
    <source>
        <dbReference type="Proteomes" id="UP000192247"/>
    </source>
</evidence>
<feature type="non-terminal residue" evidence="1">
    <location>
        <position position="258"/>
    </location>
</feature>
<name>A0A1V9X7A9_9ACAR</name>
<dbReference type="InterPro" id="IPR012347">
    <property type="entry name" value="Ferritin-like"/>
</dbReference>
<keyword evidence="2" id="KW-1185">Reference proteome</keyword>
<dbReference type="Gene3D" id="1.20.1260.10">
    <property type="match status" value="1"/>
</dbReference>
<organism evidence="1 2">
    <name type="scientific">Tropilaelaps mercedesae</name>
    <dbReference type="NCBI Taxonomy" id="418985"/>
    <lineage>
        <taxon>Eukaryota</taxon>
        <taxon>Metazoa</taxon>
        <taxon>Ecdysozoa</taxon>
        <taxon>Arthropoda</taxon>
        <taxon>Chelicerata</taxon>
        <taxon>Arachnida</taxon>
        <taxon>Acari</taxon>
        <taxon>Parasitiformes</taxon>
        <taxon>Mesostigmata</taxon>
        <taxon>Gamasina</taxon>
        <taxon>Dermanyssoidea</taxon>
        <taxon>Laelapidae</taxon>
        <taxon>Tropilaelaps</taxon>
    </lineage>
</organism>
<dbReference type="STRING" id="418985.A0A1V9X7A9"/>
<protein>
    <submittedName>
        <fullName evidence="1">Ferritin heavy chain</fullName>
    </submittedName>
</protein>
<dbReference type="Proteomes" id="UP000192247">
    <property type="component" value="Unassembled WGS sequence"/>
</dbReference>
<dbReference type="InParanoid" id="A0A1V9X7A9"/>
<dbReference type="AlphaFoldDB" id="A0A1V9X7A9"/>